<accession>A0AAJ0H548</accession>
<evidence type="ECO:0000313" key="2">
    <source>
        <dbReference type="EMBL" id="KAK3339791.1"/>
    </source>
</evidence>
<gene>
    <name evidence="2" type="ORF">B0T25DRAFT_618374</name>
</gene>
<sequence length="356" mass="38785">MDGRAPLDLALVDPALFDPAVVGLAASPYPAAPAAPAVLAPPAPQQAATAPLPAAEQVSVAPPPAPQQAITSSPALPQAEAAAPPPASQQFFGPPPAAEQAVIPSADLRGVTKPLAESARLRVLPVTQALATRRSQPAPEGIAFAFFFEQSFFAPNTQRKAVGLPTYDHLTYDRPNLWSSDFTRFYGRPSQKSLLTALELILPAESTQGKFQGAFSACHWATLHVISAFPNSPDLNMIEPAWFYLKRQATKKGTPQSRKETEKAWGRAWRELPLQKIQELIERIPHHVSEVIHCKGGNEYKEGRPNYMKSREIHTLAEVLEVGEDLEDDNSDDPVQTEDSEAELGEEDIWIEEKEV</sequence>
<feature type="compositionally biased region" description="Acidic residues" evidence="1">
    <location>
        <begin position="323"/>
        <end position="350"/>
    </location>
</feature>
<feature type="region of interest" description="Disordered" evidence="1">
    <location>
        <begin position="323"/>
        <end position="356"/>
    </location>
</feature>
<dbReference type="EMBL" id="JAUIQD010000009">
    <property type="protein sequence ID" value="KAK3339791.1"/>
    <property type="molecule type" value="Genomic_DNA"/>
</dbReference>
<comment type="caution">
    <text evidence="2">The sequence shown here is derived from an EMBL/GenBank/DDBJ whole genome shotgun (WGS) entry which is preliminary data.</text>
</comment>
<evidence type="ECO:0000313" key="3">
    <source>
        <dbReference type="Proteomes" id="UP001275084"/>
    </source>
</evidence>
<reference evidence="2" key="1">
    <citation type="journal article" date="2023" name="Mol. Phylogenet. Evol.">
        <title>Genome-scale phylogeny and comparative genomics of the fungal order Sordariales.</title>
        <authorList>
            <person name="Hensen N."/>
            <person name="Bonometti L."/>
            <person name="Westerberg I."/>
            <person name="Brannstrom I.O."/>
            <person name="Guillou S."/>
            <person name="Cros-Aarteil S."/>
            <person name="Calhoun S."/>
            <person name="Haridas S."/>
            <person name="Kuo A."/>
            <person name="Mondo S."/>
            <person name="Pangilinan J."/>
            <person name="Riley R."/>
            <person name="LaButti K."/>
            <person name="Andreopoulos B."/>
            <person name="Lipzen A."/>
            <person name="Chen C."/>
            <person name="Yan M."/>
            <person name="Daum C."/>
            <person name="Ng V."/>
            <person name="Clum A."/>
            <person name="Steindorff A."/>
            <person name="Ohm R.A."/>
            <person name="Martin F."/>
            <person name="Silar P."/>
            <person name="Natvig D.O."/>
            <person name="Lalanne C."/>
            <person name="Gautier V."/>
            <person name="Ament-Velasquez S.L."/>
            <person name="Kruys A."/>
            <person name="Hutchinson M.I."/>
            <person name="Powell A.J."/>
            <person name="Barry K."/>
            <person name="Miller A.N."/>
            <person name="Grigoriev I.V."/>
            <person name="Debuchy R."/>
            <person name="Gladieux P."/>
            <person name="Hiltunen Thoren M."/>
            <person name="Johannesson H."/>
        </authorList>
    </citation>
    <scope>NUCLEOTIDE SEQUENCE</scope>
    <source>
        <strain evidence="2">CBS 955.72</strain>
    </source>
</reference>
<feature type="compositionally biased region" description="Low complexity" evidence="1">
    <location>
        <begin position="48"/>
        <end position="60"/>
    </location>
</feature>
<dbReference type="AlphaFoldDB" id="A0AAJ0H548"/>
<reference evidence="2" key="2">
    <citation type="submission" date="2023-06" db="EMBL/GenBank/DDBJ databases">
        <authorList>
            <consortium name="Lawrence Berkeley National Laboratory"/>
            <person name="Haridas S."/>
            <person name="Hensen N."/>
            <person name="Bonometti L."/>
            <person name="Westerberg I."/>
            <person name="Brannstrom I.O."/>
            <person name="Guillou S."/>
            <person name="Cros-Aarteil S."/>
            <person name="Calhoun S."/>
            <person name="Kuo A."/>
            <person name="Mondo S."/>
            <person name="Pangilinan J."/>
            <person name="Riley R."/>
            <person name="Labutti K."/>
            <person name="Andreopoulos B."/>
            <person name="Lipzen A."/>
            <person name="Chen C."/>
            <person name="Yanf M."/>
            <person name="Daum C."/>
            <person name="Ng V."/>
            <person name="Clum A."/>
            <person name="Steindorff A."/>
            <person name="Ohm R."/>
            <person name="Martin F."/>
            <person name="Silar P."/>
            <person name="Natvig D."/>
            <person name="Lalanne C."/>
            <person name="Gautier V."/>
            <person name="Ament-Velasquez S.L."/>
            <person name="Kruys A."/>
            <person name="Hutchinson M.I."/>
            <person name="Powell A.J."/>
            <person name="Barry K."/>
            <person name="Miller A.N."/>
            <person name="Grigoriev I.V."/>
            <person name="Debuchy R."/>
            <person name="Gladieux P."/>
            <person name="Thoren M.H."/>
            <person name="Johannesson H."/>
        </authorList>
    </citation>
    <scope>NUCLEOTIDE SEQUENCE</scope>
    <source>
        <strain evidence="2">CBS 955.72</strain>
    </source>
</reference>
<feature type="compositionally biased region" description="Pro residues" evidence="1">
    <location>
        <begin position="83"/>
        <end position="97"/>
    </location>
</feature>
<feature type="compositionally biased region" description="Low complexity" evidence="1">
    <location>
        <begin position="67"/>
        <end position="82"/>
    </location>
</feature>
<protein>
    <submittedName>
        <fullName evidence="2">Uncharacterized protein</fullName>
    </submittedName>
</protein>
<feature type="region of interest" description="Disordered" evidence="1">
    <location>
        <begin position="48"/>
        <end position="99"/>
    </location>
</feature>
<dbReference type="Proteomes" id="UP001275084">
    <property type="component" value="Unassembled WGS sequence"/>
</dbReference>
<dbReference type="InterPro" id="IPR036397">
    <property type="entry name" value="RNaseH_sf"/>
</dbReference>
<name>A0AAJ0H548_9PEZI</name>
<evidence type="ECO:0000256" key="1">
    <source>
        <dbReference type="SAM" id="MobiDB-lite"/>
    </source>
</evidence>
<dbReference type="GO" id="GO:0003676">
    <property type="term" value="F:nucleic acid binding"/>
    <property type="evidence" value="ECO:0007669"/>
    <property type="project" value="InterPro"/>
</dbReference>
<keyword evidence="3" id="KW-1185">Reference proteome</keyword>
<organism evidence="2 3">
    <name type="scientific">Lasiosphaeria hispida</name>
    <dbReference type="NCBI Taxonomy" id="260671"/>
    <lineage>
        <taxon>Eukaryota</taxon>
        <taxon>Fungi</taxon>
        <taxon>Dikarya</taxon>
        <taxon>Ascomycota</taxon>
        <taxon>Pezizomycotina</taxon>
        <taxon>Sordariomycetes</taxon>
        <taxon>Sordariomycetidae</taxon>
        <taxon>Sordariales</taxon>
        <taxon>Lasiosphaeriaceae</taxon>
        <taxon>Lasiosphaeria</taxon>
    </lineage>
</organism>
<dbReference type="Gene3D" id="3.30.420.10">
    <property type="entry name" value="Ribonuclease H-like superfamily/Ribonuclease H"/>
    <property type="match status" value="1"/>
</dbReference>
<proteinExistence type="predicted"/>